<dbReference type="InterPro" id="IPR036630">
    <property type="entry name" value="Head_decoration_D_sf"/>
</dbReference>
<dbReference type="EMBL" id="FOYD01000002">
    <property type="protein sequence ID" value="SFQ70217.1"/>
    <property type="molecule type" value="Genomic_DNA"/>
</dbReference>
<accession>A0A1I6ANR2</accession>
<dbReference type="STRING" id="1002526.SAMN05216578_102262"/>
<reference evidence="1 2" key="1">
    <citation type="submission" date="2016-10" db="EMBL/GenBank/DDBJ databases">
        <authorList>
            <person name="de Groot N.N."/>
        </authorList>
    </citation>
    <scope>NUCLEOTIDE SEQUENCE [LARGE SCALE GENOMIC DNA]</scope>
    <source>
        <strain evidence="1 2">JCM 18415</strain>
    </source>
</reference>
<dbReference type="OrthoDB" id="6121140at2"/>
<dbReference type="RefSeq" id="WP_090537371.1">
    <property type="nucleotide sequence ID" value="NZ_FOYD01000002.1"/>
</dbReference>
<gene>
    <name evidence="1" type="ORF">SAMN05216578_102262</name>
</gene>
<name>A0A1I6ANR2_9GAMM</name>
<evidence type="ECO:0000313" key="1">
    <source>
        <dbReference type="EMBL" id="SFQ70217.1"/>
    </source>
</evidence>
<dbReference type="Gene3D" id="2.40.300.10">
    <property type="entry name" value="Head decoration protein D"/>
    <property type="match status" value="1"/>
</dbReference>
<dbReference type="Proteomes" id="UP000242815">
    <property type="component" value="Unassembled WGS sequence"/>
</dbReference>
<dbReference type="InterPro" id="IPR004195">
    <property type="entry name" value="Head_decoration_D"/>
</dbReference>
<proteinExistence type="predicted"/>
<protein>
    <submittedName>
        <fullName evidence="1">Bacteriophage lambda head decoration protein D</fullName>
    </submittedName>
</protein>
<organism evidence="1 2">
    <name type="scientific">Halopseudomonas formosensis</name>
    <dbReference type="NCBI Taxonomy" id="1002526"/>
    <lineage>
        <taxon>Bacteria</taxon>
        <taxon>Pseudomonadati</taxon>
        <taxon>Pseudomonadota</taxon>
        <taxon>Gammaproteobacteria</taxon>
        <taxon>Pseudomonadales</taxon>
        <taxon>Pseudomonadaceae</taxon>
        <taxon>Halopseudomonas</taxon>
    </lineage>
</organism>
<dbReference type="Pfam" id="PF02924">
    <property type="entry name" value="HDPD"/>
    <property type="match status" value="1"/>
</dbReference>
<dbReference type="AlphaFoldDB" id="A0A1I6ANR2"/>
<evidence type="ECO:0000313" key="2">
    <source>
        <dbReference type="Proteomes" id="UP000242815"/>
    </source>
</evidence>
<dbReference type="SUPFAM" id="SSF51274">
    <property type="entry name" value="Head decoration protein D (gpD, major capsid protein D)"/>
    <property type="match status" value="1"/>
</dbReference>
<sequence length="116" mass="12001">MTTINQPVDNWVTGSDPIQTTEATIASGQNLPEKTPLGQISASGHLTAWDPEAADGSEVAVAMTAYTVDATSAATKAQVIKCGTFNPEQVNWPEGATAAQKLAAFAGTPISLQPPY</sequence>